<dbReference type="CDD" id="cd06170">
    <property type="entry name" value="LuxR_C_like"/>
    <property type="match status" value="1"/>
</dbReference>
<dbReference type="PROSITE" id="PS00622">
    <property type="entry name" value="HTH_LUXR_1"/>
    <property type="match status" value="1"/>
</dbReference>
<dbReference type="AlphaFoldDB" id="A0A4V2PII2"/>
<dbReference type="Pfam" id="PF13191">
    <property type="entry name" value="AAA_16"/>
    <property type="match status" value="1"/>
</dbReference>
<dbReference type="Gene3D" id="1.10.10.10">
    <property type="entry name" value="Winged helix-like DNA-binding domain superfamily/Winged helix DNA-binding domain"/>
    <property type="match status" value="1"/>
</dbReference>
<dbReference type="InterPro" id="IPR027417">
    <property type="entry name" value="P-loop_NTPase"/>
</dbReference>
<dbReference type="SUPFAM" id="SSF48452">
    <property type="entry name" value="TPR-like"/>
    <property type="match status" value="3"/>
</dbReference>
<evidence type="ECO:0000313" key="6">
    <source>
        <dbReference type="EMBL" id="TCK24666.1"/>
    </source>
</evidence>
<reference evidence="6 7" key="1">
    <citation type="submission" date="2019-03" db="EMBL/GenBank/DDBJ databases">
        <title>Sequencing the genomes of 1000 actinobacteria strains.</title>
        <authorList>
            <person name="Klenk H.-P."/>
        </authorList>
    </citation>
    <scope>NUCLEOTIDE SEQUENCE [LARGE SCALE GENOMIC DNA]</scope>
    <source>
        <strain evidence="6 7">DSM 44969</strain>
    </source>
</reference>
<feature type="compositionally biased region" description="Low complexity" evidence="4">
    <location>
        <begin position="898"/>
        <end position="916"/>
    </location>
</feature>
<dbReference type="PANTHER" id="PTHR16305:SF35">
    <property type="entry name" value="TRANSCRIPTIONAL ACTIVATOR DOMAIN"/>
    <property type="match status" value="1"/>
</dbReference>
<name>A0A4V2PII2_PSEEN</name>
<dbReference type="InterPro" id="IPR041664">
    <property type="entry name" value="AAA_16"/>
</dbReference>
<dbReference type="RefSeq" id="WP_132421093.1">
    <property type="nucleotide sequence ID" value="NZ_SMFZ01000001.1"/>
</dbReference>
<dbReference type="InterPro" id="IPR036388">
    <property type="entry name" value="WH-like_DNA-bd_sf"/>
</dbReference>
<dbReference type="InterPro" id="IPR019734">
    <property type="entry name" value="TPR_rpt"/>
</dbReference>
<proteinExistence type="predicted"/>
<dbReference type="PROSITE" id="PS50043">
    <property type="entry name" value="HTH_LUXR_2"/>
    <property type="match status" value="1"/>
</dbReference>
<dbReference type="PRINTS" id="PR00038">
    <property type="entry name" value="HTHLUXR"/>
</dbReference>
<organism evidence="6 7">
    <name type="scientific">Pseudonocardia endophytica</name>
    <dbReference type="NCBI Taxonomy" id="401976"/>
    <lineage>
        <taxon>Bacteria</taxon>
        <taxon>Bacillati</taxon>
        <taxon>Actinomycetota</taxon>
        <taxon>Actinomycetes</taxon>
        <taxon>Pseudonocardiales</taxon>
        <taxon>Pseudonocardiaceae</taxon>
        <taxon>Pseudonocardia</taxon>
    </lineage>
</organism>
<evidence type="ECO:0000256" key="4">
    <source>
        <dbReference type="SAM" id="MobiDB-lite"/>
    </source>
</evidence>
<evidence type="ECO:0000256" key="1">
    <source>
        <dbReference type="ARBA" id="ARBA00022741"/>
    </source>
</evidence>
<sequence>MSDLPALAPFRGRTAELDHLRTAMEQARTSGATAVLLGGEAGVGKSRLVGEFCVEAGDAGAVALTGRALDLDDGPSFWPVVSALRAHVRTHDGAVADHLSSALERIDGPDVRTRVEMLEALRHILVEITRFAPVVLVLDDLHWADRSTRDLIVYLVASLTDEPVLLVGTYRDEATGGVPGRLAPMVGELRRHNRVSFRQVRPLARDDLAELLGGWVPDRPDLEPLVWRHSLGNVFLAEETVRAVLGGDPRGLPATVRDLVRAGVSGLTTPAQWVVRALAAGIGETSHALLTEVLARLGDELSAAVREAAEAGLVVVGADGEGYRLRHGLMVEVVAADLMPGERVELHGRFARALAAWPTRPGVAAQLAHHWQLAAEPENALAATIAAAEEAERVRGYAEAYRHWLRAASLQVSSPDSPRSRGQYLERAAESAELAGDPAEAVALLAARLSDPDAPTGGREAVLRAHLGRYLMSSGQAAEAEEAYRRAVTVLPDPDYPVDDADVSEAERVDVLAGHAAALLQLGDYSAARDVARQALEPARRIGEPAVLARVLAILGSGAAYLEDAEAGLAALDEAIAVAERADDPVALGLCLSRRADLLCGPLNALDDGVAAARAGAARMGEVGLSRTSGVALLAIAANGLFRLGRWDEADDEVARAWAAAPTGAQAIDVRLSRARLTMARGDFTSSEADLTAAELVAPATAGPRHTLPLLILRAGLEMWRDRPALAFEHVRRGLDVVESGIDDFWAVAPLLWHGARAHAEALLAGEPVADSEVRRLRQHVRELERRAERSVPAVRVVLASFVAMCAAEDDRAAGTAAPDTWADVAARLAGLRQPYPEAYSRLRSAEVRLGIHQRSTDGTADLVRAFRIASAMRAEPLLVQIRDLAARARVTLELDESPASSTPSSSDTAPAASGPLGELTRRELEVLVVMAEGLTNREIAGRLFISEKTVGVHLSRIFGKLGVRSRVQASGVLHRFRPDVEQTTPE</sequence>
<accession>A0A4V2PII2</accession>
<dbReference type="GO" id="GO:0005524">
    <property type="term" value="F:ATP binding"/>
    <property type="evidence" value="ECO:0007669"/>
    <property type="project" value="UniProtKB-KW"/>
</dbReference>
<evidence type="ECO:0000259" key="5">
    <source>
        <dbReference type="PROSITE" id="PS50043"/>
    </source>
</evidence>
<dbReference type="SUPFAM" id="SSF46894">
    <property type="entry name" value="C-terminal effector domain of the bipartite response regulators"/>
    <property type="match status" value="1"/>
</dbReference>
<keyword evidence="3" id="KW-0802">TPR repeat</keyword>
<dbReference type="EMBL" id="SMFZ01000001">
    <property type="protein sequence ID" value="TCK24666.1"/>
    <property type="molecule type" value="Genomic_DNA"/>
</dbReference>
<dbReference type="InterPro" id="IPR000792">
    <property type="entry name" value="Tscrpt_reg_LuxR_C"/>
</dbReference>
<gene>
    <name evidence="6" type="ORF">EV378_0452</name>
</gene>
<dbReference type="SUPFAM" id="SSF52540">
    <property type="entry name" value="P-loop containing nucleoside triphosphate hydrolases"/>
    <property type="match status" value="1"/>
</dbReference>
<feature type="domain" description="HTH luxR-type" evidence="5">
    <location>
        <begin position="913"/>
        <end position="978"/>
    </location>
</feature>
<dbReference type="Gene3D" id="1.25.40.10">
    <property type="entry name" value="Tetratricopeptide repeat domain"/>
    <property type="match status" value="1"/>
</dbReference>
<evidence type="ECO:0000313" key="7">
    <source>
        <dbReference type="Proteomes" id="UP000295560"/>
    </source>
</evidence>
<feature type="repeat" description="TPR" evidence="3">
    <location>
        <begin position="461"/>
        <end position="494"/>
    </location>
</feature>
<dbReference type="Pfam" id="PF00196">
    <property type="entry name" value="GerE"/>
    <property type="match status" value="1"/>
</dbReference>
<dbReference type="GO" id="GO:0005737">
    <property type="term" value="C:cytoplasm"/>
    <property type="evidence" value="ECO:0007669"/>
    <property type="project" value="TreeGrafter"/>
</dbReference>
<comment type="caution">
    <text evidence="6">The sequence shown here is derived from an EMBL/GenBank/DDBJ whole genome shotgun (WGS) entry which is preliminary data.</text>
</comment>
<evidence type="ECO:0000256" key="3">
    <source>
        <dbReference type="PROSITE-ProRule" id="PRU00339"/>
    </source>
</evidence>
<dbReference type="OrthoDB" id="5476461at2"/>
<dbReference type="Gene3D" id="3.40.50.300">
    <property type="entry name" value="P-loop containing nucleotide triphosphate hydrolases"/>
    <property type="match status" value="1"/>
</dbReference>
<dbReference type="GO" id="GO:0006355">
    <property type="term" value="P:regulation of DNA-templated transcription"/>
    <property type="evidence" value="ECO:0007669"/>
    <property type="project" value="InterPro"/>
</dbReference>
<dbReference type="PROSITE" id="PS50005">
    <property type="entry name" value="TPR"/>
    <property type="match status" value="1"/>
</dbReference>
<dbReference type="PANTHER" id="PTHR16305">
    <property type="entry name" value="TESTICULAR SOLUBLE ADENYLYL CYCLASE"/>
    <property type="match status" value="1"/>
</dbReference>
<keyword evidence="7" id="KW-1185">Reference proteome</keyword>
<dbReference type="InterPro" id="IPR016032">
    <property type="entry name" value="Sig_transdc_resp-reg_C-effctor"/>
</dbReference>
<dbReference type="InterPro" id="IPR011990">
    <property type="entry name" value="TPR-like_helical_dom_sf"/>
</dbReference>
<feature type="region of interest" description="Disordered" evidence="4">
    <location>
        <begin position="896"/>
        <end position="916"/>
    </location>
</feature>
<dbReference type="GO" id="GO:0003677">
    <property type="term" value="F:DNA binding"/>
    <property type="evidence" value="ECO:0007669"/>
    <property type="project" value="InterPro"/>
</dbReference>
<keyword evidence="2" id="KW-0067">ATP-binding</keyword>
<keyword evidence="1" id="KW-0547">Nucleotide-binding</keyword>
<dbReference type="GO" id="GO:0004016">
    <property type="term" value="F:adenylate cyclase activity"/>
    <property type="evidence" value="ECO:0007669"/>
    <property type="project" value="TreeGrafter"/>
</dbReference>
<protein>
    <submittedName>
        <fullName evidence="6">Putative ATPase</fullName>
    </submittedName>
</protein>
<dbReference type="Proteomes" id="UP000295560">
    <property type="component" value="Unassembled WGS sequence"/>
</dbReference>
<dbReference type="SMART" id="SM00421">
    <property type="entry name" value="HTH_LUXR"/>
    <property type="match status" value="1"/>
</dbReference>
<evidence type="ECO:0000256" key="2">
    <source>
        <dbReference type="ARBA" id="ARBA00022840"/>
    </source>
</evidence>